<dbReference type="Proteomes" id="UP000054047">
    <property type="component" value="Unassembled WGS sequence"/>
</dbReference>
<evidence type="ECO:0000256" key="1">
    <source>
        <dbReference type="ARBA" id="ARBA00010646"/>
    </source>
</evidence>
<feature type="signal peptide" evidence="3">
    <location>
        <begin position="1"/>
        <end position="16"/>
    </location>
</feature>
<sequence length="132" mass="14594">MQILALLCSLAFSCFAASPVVQQQVASDSDTIAYAIDLWEPVVTSKFQCIQLRNYKVAFVRGYSPAGQGQFDPYAHINIQNAIAAGLGIEVYMAPQPNSNKSGAEQFDELYNGLKSYNINPRSVWIQVKQEL</sequence>
<dbReference type="PANTHER" id="PTHR23208">
    <property type="entry name" value="LYSOZYME PROTEIN"/>
    <property type="match status" value="1"/>
</dbReference>
<comment type="similarity">
    <text evidence="1">Belongs to the glycosyl hydrolase 25 family.</text>
</comment>
<proteinExistence type="inferred from homology"/>
<evidence type="ECO:0000313" key="5">
    <source>
        <dbReference type="Proteomes" id="UP000054047"/>
    </source>
</evidence>
<reference evidence="4 5" key="1">
    <citation type="submission" date="2013-12" db="EMBL/GenBank/DDBJ databases">
        <title>Draft genome of the parsitic nematode Ancylostoma duodenale.</title>
        <authorList>
            <person name="Mitreva M."/>
        </authorList>
    </citation>
    <scope>NUCLEOTIDE SEQUENCE [LARGE SCALE GENOMIC DNA]</scope>
    <source>
        <strain evidence="4 5">Zhejiang</strain>
    </source>
</reference>
<dbReference type="InterPro" id="IPR051595">
    <property type="entry name" value="GH25_Enzymes"/>
</dbReference>
<dbReference type="Gene3D" id="3.20.20.80">
    <property type="entry name" value="Glycosidases"/>
    <property type="match status" value="1"/>
</dbReference>
<evidence type="ECO:0000313" key="4">
    <source>
        <dbReference type="EMBL" id="KIH55502.1"/>
    </source>
</evidence>
<gene>
    <name evidence="4" type="ORF">ANCDUO_14339</name>
</gene>
<name>A0A0C2D0D7_9BILA</name>
<feature type="chain" id="PRO_5002147022" description="Lysozyme" evidence="3">
    <location>
        <begin position="17"/>
        <end position="132"/>
    </location>
</feature>
<dbReference type="GO" id="GO:0016998">
    <property type="term" value="P:cell wall macromolecule catabolic process"/>
    <property type="evidence" value="ECO:0007669"/>
    <property type="project" value="InterPro"/>
</dbReference>
<accession>A0A0C2D0D7</accession>
<dbReference type="PANTHER" id="PTHR23208:SF36">
    <property type="entry name" value="LYSOZYME-RELATED"/>
    <property type="match status" value="1"/>
</dbReference>
<dbReference type="OrthoDB" id="25039at2759"/>
<protein>
    <recommendedName>
        <fullName evidence="6">Lysozyme</fullName>
    </recommendedName>
</protein>
<dbReference type="SUPFAM" id="SSF51445">
    <property type="entry name" value="(Trans)glycosidases"/>
    <property type="match status" value="1"/>
</dbReference>
<dbReference type="InterPro" id="IPR017853">
    <property type="entry name" value="GH"/>
</dbReference>
<evidence type="ECO:0000256" key="2">
    <source>
        <dbReference type="ARBA" id="ARBA00022729"/>
    </source>
</evidence>
<dbReference type="PROSITE" id="PS51904">
    <property type="entry name" value="GLYCOSYL_HYDROL_F25_2"/>
    <property type="match status" value="1"/>
</dbReference>
<evidence type="ECO:0000256" key="3">
    <source>
        <dbReference type="SAM" id="SignalP"/>
    </source>
</evidence>
<evidence type="ECO:0008006" key="6">
    <source>
        <dbReference type="Google" id="ProtNLM"/>
    </source>
</evidence>
<dbReference type="GO" id="GO:0045087">
    <property type="term" value="P:innate immune response"/>
    <property type="evidence" value="ECO:0007669"/>
    <property type="project" value="TreeGrafter"/>
</dbReference>
<dbReference type="AlphaFoldDB" id="A0A0C2D0D7"/>
<keyword evidence="2 3" id="KW-0732">Signal</keyword>
<dbReference type="InterPro" id="IPR002053">
    <property type="entry name" value="Glyco_hydro_25"/>
</dbReference>
<dbReference type="GO" id="GO:0007165">
    <property type="term" value="P:signal transduction"/>
    <property type="evidence" value="ECO:0007669"/>
    <property type="project" value="TreeGrafter"/>
</dbReference>
<organism evidence="4 5">
    <name type="scientific">Ancylostoma duodenale</name>
    <dbReference type="NCBI Taxonomy" id="51022"/>
    <lineage>
        <taxon>Eukaryota</taxon>
        <taxon>Metazoa</taxon>
        <taxon>Ecdysozoa</taxon>
        <taxon>Nematoda</taxon>
        <taxon>Chromadorea</taxon>
        <taxon>Rhabditida</taxon>
        <taxon>Rhabditina</taxon>
        <taxon>Rhabditomorpha</taxon>
        <taxon>Strongyloidea</taxon>
        <taxon>Ancylostomatidae</taxon>
        <taxon>Ancylostomatinae</taxon>
        <taxon>Ancylostoma</taxon>
    </lineage>
</organism>
<dbReference type="GO" id="GO:0003796">
    <property type="term" value="F:lysozyme activity"/>
    <property type="evidence" value="ECO:0007669"/>
    <property type="project" value="InterPro"/>
</dbReference>
<keyword evidence="5" id="KW-1185">Reference proteome</keyword>
<dbReference type="GO" id="GO:0009253">
    <property type="term" value="P:peptidoglycan catabolic process"/>
    <property type="evidence" value="ECO:0007669"/>
    <property type="project" value="InterPro"/>
</dbReference>
<dbReference type="EMBL" id="KN737245">
    <property type="protein sequence ID" value="KIH55502.1"/>
    <property type="molecule type" value="Genomic_DNA"/>
</dbReference>